<evidence type="ECO:0000256" key="1">
    <source>
        <dbReference type="SAM" id="MobiDB-lite"/>
    </source>
</evidence>
<accession>A0A8H3F4J2</accession>
<comment type="caution">
    <text evidence="2">The sequence shown here is derived from an EMBL/GenBank/DDBJ whole genome shotgun (WGS) entry which is preliminary data.</text>
</comment>
<dbReference type="AlphaFoldDB" id="A0A8H3F4J2"/>
<dbReference type="Pfam" id="PF07818">
    <property type="entry name" value="HCNGP"/>
    <property type="match status" value="1"/>
</dbReference>
<dbReference type="PANTHER" id="PTHR13464:SF0">
    <property type="entry name" value="SAP30-BINDING PROTEIN"/>
    <property type="match status" value="1"/>
</dbReference>
<dbReference type="PANTHER" id="PTHR13464">
    <property type="entry name" value="TRANSCRIPTIONAL REGULATOR PROTEIN HCNGP"/>
    <property type="match status" value="1"/>
</dbReference>
<feature type="region of interest" description="Disordered" evidence="1">
    <location>
        <begin position="1"/>
        <end position="83"/>
    </location>
</feature>
<dbReference type="GO" id="GO:0006355">
    <property type="term" value="P:regulation of DNA-templated transcription"/>
    <property type="evidence" value="ECO:0007669"/>
    <property type="project" value="InterPro"/>
</dbReference>
<evidence type="ECO:0008006" key="4">
    <source>
        <dbReference type="Google" id="ProtNLM"/>
    </source>
</evidence>
<sequence length="264" mass="28211">MTALVGYGSSDEEDSADEGRRKQQKTHTPPQSKSTVAGEQRPPNDLGNEPTVDPADGAFLHPVRPNGAILGPPPQTMALESSALSAPSSPYAVQRATIRSLTLPTKPDLNIPQSPLGSPEPGTDQKFSHFLELKRQGIHFNTKLASSSALKNPSLLAKLMDFAGVGSKVQYTTTLPTELWDPMGFPTWAYKEELAEAQHGLSKKKEEERVGLQRESIDFVADGSSGQMSGLVVPKGSRASAAERVMVGLGKNRKTPSQLGTKGV</sequence>
<feature type="region of interest" description="Disordered" evidence="1">
    <location>
        <begin position="103"/>
        <end position="123"/>
    </location>
</feature>
<dbReference type="OrthoDB" id="1714508at2759"/>
<feature type="compositionally biased region" description="Polar residues" evidence="1">
    <location>
        <begin position="26"/>
        <end position="37"/>
    </location>
</feature>
<dbReference type="GO" id="GO:0005634">
    <property type="term" value="C:nucleus"/>
    <property type="evidence" value="ECO:0007669"/>
    <property type="project" value="TreeGrafter"/>
</dbReference>
<dbReference type="Proteomes" id="UP000664534">
    <property type="component" value="Unassembled WGS sequence"/>
</dbReference>
<keyword evidence="3" id="KW-1185">Reference proteome</keyword>
<gene>
    <name evidence="2" type="ORF">IMSHALPRED_002724</name>
</gene>
<dbReference type="EMBL" id="CAJPDT010000015">
    <property type="protein sequence ID" value="CAF9915872.1"/>
    <property type="molecule type" value="Genomic_DNA"/>
</dbReference>
<reference evidence="2" key="1">
    <citation type="submission" date="2021-03" db="EMBL/GenBank/DDBJ databases">
        <authorList>
            <person name="Tagirdzhanova G."/>
        </authorList>
    </citation>
    <scope>NUCLEOTIDE SEQUENCE</scope>
</reference>
<evidence type="ECO:0000313" key="3">
    <source>
        <dbReference type="Proteomes" id="UP000664534"/>
    </source>
</evidence>
<proteinExistence type="predicted"/>
<name>A0A8H3F4J2_9LECA</name>
<evidence type="ECO:0000313" key="2">
    <source>
        <dbReference type="EMBL" id="CAF9915872.1"/>
    </source>
</evidence>
<protein>
    <recommendedName>
        <fullName evidence="4">HCNGP-like protein</fullName>
    </recommendedName>
</protein>
<dbReference type="InterPro" id="IPR012479">
    <property type="entry name" value="SAP30BP"/>
</dbReference>
<organism evidence="2 3">
    <name type="scientific">Imshaugia aleurites</name>
    <dbReference type="NCBI Taxonomy" id="172621"/>
    <lineage>
        <taxon>Eukaryota</taxon>
        <taxon>Fungi</taxon>
        <taxon>Dikarya</taxon>
        <taxon>Ascomycota</taxon>
        <taxon>Pezizomycotina</taxon>
        <taxon>Lecanoromycetes</taxon>
        <taxon>OSLEUM clade</taxon>
        <taxon>Lecanoromycetidae</taxon>
        <taxon>Lecanorales</taxon>
        <taxon>Lecanorineae</taxon>
        <taxon>Parmeliaceae</taxon>
        <taxon>Imshaugia</taxon>
    </lineage>
</organism>